<dbReference type="PANTHER" id="PTHR18841:SF0">
    <property type="entry name" value="VITELLINE MEMBRANE OUTER LAYER 1 HOMOLOG A-RELATED"/>
    <property type="match status" value="1"/>
</dbReference>
<dbReference type="InterPro" id="IPR036706">
    <property type="entry name" value="VOMI_sf"/>
</dbReference>
<reference evidence="1" key="2">
    <citation type="submission" date="2020-11" db="EMBL/GenBank/DDBJ databases">
        <authorList>
            <person name="McCartney M.A."/>
            <person name="Auch B."/>
            <person name="Kono T."/>
            <person name="Mallez S."/>
            <person name="Becker A."/>
            <person name="Gohl D.M."/>
            <person name="Silverstein K.A.T."/>
            <person name="Koren S."/>
            <person name="Bechman K.B."/>
            <person name="Herman A."/>
            <person name="Abrahante J.E."/>
            <person name="Garbe J."/>
        </authorList>
    </citation>
    <scope>NUCLEOTIDE SEQUENCE</scope>
    <source>
        <strain evidence="1">Duluth1</strain>
        <tissue evidence="1">Whole animal</tissue>
    </source>
</reference>
<dbReference type="EMBL" id="JAIWYP010000008">
    <property type="protein sequence ID" value="KAH3782856.1"/>
    <property type="molecule type" value="Genomic_DNA"/>
</dbReference>
<dbReference type="InterPro" id="IPR005515">
    <property type="entry name" value="VOMI"/>
</dbReference>
<dbReference type="Proteomes" id="UP000828390">
    <property type="component" value="Unassembled WGS sequence"/>
</dbReference>
<reference evidence="1" key="1">
    <citation type="journal article" date="2019" name="bioRxiv">
        <title>The Genome of the Zebra Mussel, Dreissena polymorpha: A Resource for Invasive Species Research.</title>
        <authorList>
            <person name="McCartney M.A."/>
            <person name="Auch B."/>
            <person name="Kono T."/>
            <person name="Mallez S."/>
            <person name="Zhang Y."/>
            <person name="Obille A."/>
            <person name="Becker A."/>
            <person name="Abrahante J.E."/>
            <person name="Garbe J."/>
            <person name="Badalamenti J.P."/>
            <person name="Herman A."/>
            <person name="Mangelson H."/>
            <person name="Liachko I."/>
            <person name="Sullivan S."/>
            <person name="Sone E.D."/>
            <person name="Koren S."/>
            <person name="Silverstein K.A.T."/>
            <person name="Beckman K.B."/>
            <person name="Gohl D.M."/>
        </authorList>
    </citation>
    <scope>NUCLEOTIDE SEQUENCE</scope>
    <source>
        <strain evidence="1">Duluth1</strain>
        <tissue evidence="1">Whole animal</tissue>
    </source>
</reference>
<dbReference type="AlphaFoldDB" id="A0A9D4IP27"/>
<protein>
    <recommendedName>
        <fullName evidence="3">Vitelline membrane outer layer protein 1</fullName>
    </recommendedName>
</protein>
<dbReference type="Gene3D" id="2.100.10.20">
    <property type="entry name" value="Vitelline membrane outer layer protein I (VOMI)"/>
    <property type="match status" value="1"/>
</dbReference>
<evidence type="ECO:0000313" key="1">
    <source>
        <dbReference type="EMBL" id="KAH3782856.1"/>
    </source>
</evidence>
<gene>
    <name evidence="1" type="ORF">DPMN_160776</name>
</gene>
<name>A0A9D4IP27_DREPO</name>
<keyword evidence="2" id="KW-1185">Reference proteome</keyword>
<dbReference type="SUPFAM" id="SSF51092">
    <property type="entry name" value="Vitelline membrane outer protein-I (VMO-I)"/>
    <property type="match status" value="1"/>
</dbReference>
<accession>A0A9D4IP27</accession>
<evidence type="ECO:0000313" key="2">
    <source>
        <dbReference type="Proteomes" id="UP000828390"/>
    </source>
</evidence>
<dbReference type="GO" id="GO:0005615">
    <property type="term" value="C:extracellular space"/>
    <property type="evidence" value="ECO:0007669"/>
    <property type="project" value="TreeGrafter"/>
</dbReference>
<evidence type="ECO:0008006" key="3">
    <source>
        <dbReference type="Google" id="ProtNLM"/>
    </source>
</evidence>
<dbReference type="Pfam" id="PF03762">
    <property type="entry name" value="VOMI"/>
    <property type="match status" value="1"/>
</dbReference>
<proteinExistence type="predicted"/>
<dbReference type="OrthoDB" id="6108093at2759"/>
<organism evidence="1 2">
    <name type="scientific">Dreissena polymorpha</name>
    <name type="common">Zebra mussel</name>
    <name type="synonym">Mytilus polymorpha</name>
    <dbReference type="NCBI Taxonomy" id="45954"/>
    <lineage>
        <taxon>Eukaryota</taxon>
        <taxon>Metazoa</taxon>
        <taxon>Spiralia</taxon>
        <taxon>Lophotrochozoa</taxon>
        <taxon>Mollusca</taxon>
        <taxon>Bivalvia</taxon>
        <taxon>Autobranchia</taxon>
        <taxon>Heteroconchia</taxon>
        <taxon>Euheterodonta</taxon>
        <taxon>Imparidentia</taxon>
        <taxon>Neoheterodontei</taxon>
        <taxon>Myida</taxon>
        <taxon>Dreissenoidea</taxon>
        <taxon>Dreissenidae</taxon>
        <taxon>Dreissena</taxon>
    </lineage>
</organism>
<sequence length="207" mass="22537">MYFASLCAVYALFESIGAFGYLLPGELRNVVTILGSRNGGPFGSWRDNQYCPRSTYAVGYQIKVEQSVGSHDDDTALNGISLVCANLDGEGFGTVSSGFEQFGSWYGIATCPHGLFMIQFNFRVEPYLGHGDDDTTANDIEFICDRSPNTQAVIHAPEGTTWGSWALSSACPLNSGICGIQTKIESYLSHNEDDTTLNDVKMFCCDD</sequence>
<dbReference type="PANTHER" id="PTHR18841">
    <property type="entry name" value="VITELLINE MEMBRANE OUTER LAYER PROTEIN I-RELATED"/>
    <property type="match status" value="1"/>
</dbReference>
<comment type="caution">
    <text evidence="1">The sequence shown here is derived from an EMBL/GenBank/DDBJ whole genome shotgun (WGS) entry which is preliminary data.</text>
</comment>